<feature type="transmembrane region" description="Helical" evidence="13">
    <location>
        <begin position="247"/>
        <end position="266"/>
    </location>
</feature>
<comment type="similarity">
    <text evidence="2">Belongs to the major facilitator superfamily. Proton-dependent oligopeptide transporter (POT/PTR) (TC 2.A.17) family.</text>
</comment>
<evidence type="ECO:0000256" key="3">
    <source>
        <dbReference type="ARBA" id="ARBA00022448"/>
    </source>
</evidence>
<feature type="transmembrane region" description="Helical" evidence="13">
    <location>
        <begin position="107"/>
        <end position="126"/>
    </location>
</feature>
<evidence type="ECO:0000256" key="5">
    <source>
        <dbReference type="ARBA" id="ARBA00022847"/>
    </source>
</evidence>
<keyword evidence="7" id="KW-0653">Protein transport</keyword>
<feature type="transmembrane region" description="Helical" evidence="13">
    <location>
        <begin position="205"/>
        <end position="225"/>
    </location>
</feature>
<dbReference type="Gene3D" id="1.20.1250.20">
    <property type="entry name" value="MFS general substrate transporter like domains"/>
    <property type="match status" value="1"/>
</dbReference>
<evidence type="ECO:0000313" key="15">
    <source>
        <dbReference type="Proteomes" id="UP000694562"/>
    </source>
</evidence>
<evidence type="ECO:0000256" key="2">
    <source>
        <dbReference type="ARBA" id="ARBA00005982"/>
    </source>
</evidence>
<evidence type="ECO:0000256" key="10">
    <source>
        <dbReference type="ARBA" id="ARBA00058436"/>
    </source>
</evidence>
<dbReference type="GO" id="GO:0016020">
    <property type="term" value="C:membrane"/>
    <property type="evidence" value="ECO:0007669"/>
    <property type="project" value="UniProtKB-SubCell"/>
</dbReference>
<reference evidence="14" key="2">
    <citation type="submission" date="2025-09" db="UniProtKB">
        <authorList>
            <consortium name="Ensembl"/>
        </authorList>
    </citation>
    <scope>IDENTIFICATION</scope>
</reference>
<keyword evidence="15" id="KW-1185">Reference proteome</keyword>
<dbReference type="AlphaFoldDB" id="A0A8C4U908"/>
<feature type="transmembrane region" description="Helical" evidence="13">
    <location>
        <begin position="159"/>
        <end position="184"/>
    </location>
</feature>
<dbReference type="InterPro" id="IPR036259">
    <property type="entry name" value="MFS_trans_sf"/>
</dbReference>
<keyword evidence="6" id="KW-0571">Peptide transport</keyword>
<dbReference type="Ensembl" id="ENSFTIT00000009356.1">
    <property type="protein sequence ID" value="ENSFTIP00000008959.1"/>
    <property type="gene ID" value="ENSFTIG00000006038.1"/>
</dbReference>
<evidence type="ECO:0000256" key="7">
    <source>
        <dbReference type="ARBA" id="ARBA00022927"/>
    </source>
</evidence>
<comment type="function">
    <text evidence="10">Proton oligopeptide cotransporter.</text>
</comment>
<evidence type="ECO:0000256" key="11">
    <source>
        <dbReference type="ARBA" id="ARBA00070839"/>
    </source>
</evidence>
<dbReference type="CDD" id="cd17349">
    <property type="entry name" value="MFS_SLC15A5"/>
    <property type="match status" value="1"/>
</dbReference>
<feature type="transmembrane region" description="Helical" evidence="13">
    <location>
        <begin position="133"/>
        <end position="153"/>
    </location>
</feature>
<dbReference type="GO" id="GO:0015833">
    <property type="term" value="P:peptide transport"/>
    <property type="evidence" value="ECO:0007669"/>
    <property type="project" value="UniProtKB-KW"/>
</dbReference>
<dbReference type="GO" id="GO:0015031">
    <property type="term" value="P:protein transport"/>
    <property type="evidence" value="ECO:0007669"/>
    <property type="project" value="UniProtKB-KW"/>
</dbReference>
<evidence type="ECO:0000256" key="12">
    <source>
        <dbReference type="SAM" id="MobiDB-lite"/>
    </source>
</evidence>
<keyword evidence="9 13" id="KW-0472">Membrane</keyword>
<evidence type="ECO:0000256" key="6">
    <source>
        <dbReference type="ARBA" id="ARBA00022856"/>
    </source>
</evidence>
<dbReference type="Proteomes" id="UP000694562">
    <property type="component" value="Unplaced"/>
</dbReference>
<accession>A0A8C4U908</accession>
<organism evidence="14 15">
    <name type="scientific">Falco tinnunculus</name>
    <name type="common">Common kestrel</name>
    <dbReference type="NCBI Taxonomy" id="100819"/>
    <lineage>
        <taxon>Eukaryota</taxon>
        <taxon>Metazoa</taxon>
        <taxon>Chordata</taxon>
        <taxon>Craniata</taxon>
        <taxon>Vertebrata</taxon>
        <taxon>Euteleostomi</taxon>
        <taxon>Archelosauria</taxon>
        <taxon>Archosauria</taxon>
        <taxon>Dinosauria</taxon>
        <taxon>Saurischia</taxon>
        <taxon>Theropoda</taxon>
        <taxon>Coelurosauria</taxon>
        <taxon>Aves</taxon>
        <taxon>Neognathae</taxon>
        <taxon>Neoaves</taxon>
        <taxon>Telluraves</taxon>
        <taxon>Australaves</taxon>
        <taxon>Falconiformes</taxon>
        <taxon>Falconidae</taxon>
        <taxon>Falco</taxon>
    </lineage>
</organism>
<feature type="transmembrane region" description="Helical" evidence="13">
    <location>
        <begin position="273"/>
        <end position="293"/>
    </location>
</feature>
<keyword evidence="5" id="KW-0769">Symport</keyword>
<feature type="transmembrane region" description="Helical" evidence="13">
    <location>
        <begin position="361"/>
        <end position="384"/>
    </location>
</feature>
<evidence type="ECO:0000256" key="1">
    <source>
        <dbReference type="ARBA" id="ARBA00004141"/>
    </source>
</evidence>
<dbReference type="SUPFAM" id="SSF103473">
    <property type="entry name" value="MFS general substrate transporter"/>
    <property type="match status" value="1"/>
</dbReference>
<feature type="compositionally biased region" description="Basic and acidic residues" evidence="12">
    <location>
        <begin position="17"/>
        <end position="31"/>
    </location>
</feature>
<comment type="subcellular location">
    <subcellularLocation>
        <location evidence="1">Membrane</location>
        <topology evidence="1">Multi-pass membrane protein</topology>
    </subcellularLocation>
</comment>
<feature type="transmembrane region" description="Helical" evidence="13">
    <location>
        <begin position="562"/>
        <end position="581"/>
    </location>
</feature>
<name>A0A8C4U908_FALTI</name>
<dbReference type="PANTHER" id="PTHR11654">
    <property type="entry name" value="OLIGOPEPTIDE TRANSPORTER-RELATED"/>
    <property type="match status" value="1"/>
</dbReference>
<proteinExistence type="inferred from homology"/>
<keyword evidence="8 13" id="KW-1133">Transmembrane helix</keyword>
<evidence type="ECO:0000256" key="4">
    <source>
        <dbReference type="ARBA" id="ARBA00022692"/>
    </source>
</evidence>
<dbReference type="OrthoDB" id="8904098at2759"/>
<evidence type="ECO:0000256" key="13">
    <source>
        <dbReference type="SAM" id="Phobius"/>
    </source>
</evidence>
<dbReference type="GO" id="GO:0015293">
    <property type="term" value="F:symporter activity"/>
    <property type="evidence" value="ECO:0007669"/>
    <property type="project" value="UniProtKB-KW"/>
</dbReference>
<keyword evidence="3" id="KW-0813">Transport</keyword>
<dbReference type="OMA" id="TVNLCFI"/>
<protein>
    <recommendedName>
        <fullName evidence="11">Solute carrier family 15 member 5</fullName>
    </recommendedName>
</protein>
<feature type="transmembrane region" description="Helical" evidence="13">
    <location>
        <begin position="522"/>
        <end position="542"/>
    </location>
</feature>
<evidence type="ECO:0000256" key="8">
    <source>
        <dbReference type="ARBA" id="ARBA00022989"/>
    </source>
</evidence>
<reference evidence="14" key="1">
    <citation type="submission" date="2025-08" db="UniProtKB">
        <authorList>
            <consortium name="Ensembl"/>
        </authorList>
    </citation>
    <scope>IDENTIFICATION</scope>
</reference>
<dbReference type="Pfam" id="PF00854">
    <property type="entry name" value="PTR2"/>
    <property type="match status" value="1"/>
</dbReference>
<feature type="transmembrane region" description="Helical" evidence="13">
    <location>
        <begin position="437"/>
        <end position="455"/>
    </location>
</feature>
<feature type="transmembrane region" description="Helical" evidence="13">
    <location>
        <begin position="396"/>
        <end position="417"/>
    </location>
</feature>
<keyword evidence="4 13" id="KW-0812">Transmembrane</keyword>
<dbReference type="FunFam" id="1.20.1250.20:FF:000316">
    <property type="entry name" value="Solute carrier family 15, member 5"/>
    <property type="match status" value="1"/>
</dbReference>
<dbReference type="InterPro" id="IPR000109">
    <property type="entry name" value="POT_fam"/>
</dbReference>
<evidence type="ECO:0000256" key="9">
    <source>
        <dbReference type="ARBA" id="ARBA00023136"/>
    </source>
</evidence>
<evidence type="ECO:0000313" key="14">
    <source>
        <dbReference type="Ensembl" id="ENSFTIP00000008959.1"/>
    </source>
</evidence>
<feature type="region of interest" description="Disordered" evidence="12">
    <location>
        <begin position="1"/>
        <end position="31"/>
    </location>
</feature>
<sequence length="630" mass="70882">MVSPCGADANPGPLKRTRSDPTQRVTSRGEEKYTCNFSFSTRSCSKKTSMPDADRRDMQEKQLLNHTSHEAQRLLPGRSNHAGNLSQSEKKLQEAICVLLVELCERFTFFGIVCNMILFCTVKLGYRNYQAAIVNMCFVGTSMLTPVLAAWLAECLVGRIKLVCICMFLHFLGTALLPVVAFPFEDIYIDRRHILHTLTKREQKIVFYFALLTASLGIGGIRAIVCPLSAYNLEDCGPKDLLSFFNWFYWLVNLNSAVVFVSISYIQQSVARNLGFLIPFVSMLMAMITIHMVRGEMIYKPKTGSSLMTTFGVITSALKTCCVRYRYFSGGMTNWLDHAKENYGGQYSETQVESTKLLARLFPFFAFQILYRTCIMQIPSGYYLQTMNSNLHFSGFVLPVAAMNVISIVPLLILVPILECINSYLFSSKDTGHSTTIYIVVGQLSAALSVMVAGFSEIHRKHFPQVEQTLSEEVLLVSSMPCFHLAPQYILLGVAEALVTPSCSLLSFRLVPERIRGISMHFLTLFNGAGCFMGAFIVQTAHAGTQGNWFPHKLHEGKLERFFFFLASLTIVNTLGFWTIAHRYKNLNQEFTNEFRGSLPEENLLKHEKAIKHCDSVLESSPILSPMEKT</sequence>